<sequence length="93" mass="11008">MELNRELLIFILQTINLHQSNQLSLEQLKTLTVNQFSNVSEELFISHFNHLSDKCYLTYHNTLEGNDRYIYDLGLTFYGATALRQHISNRQFK</sequence>
<keyword evidence="3" id="KW-1185">Reference proteome</keyword>
<proteinExistence type="predicted"/>
<protein>
    <recommendedName>
        <fullName evidence="5">DUF2513 domain-containing protein</fullName>
    </recommendedName>
</protein>
<gene>
    <name evidence="1" type="ORF">ERX35_005880</name>
    <name evidence="2" type="ORF">KFV11_00735</name>
</gene>
<accession>A0A9Q9F1H3</accession>
<dbReference type="RefSeq" id="WP_149458996.1">
    <property type="nucleotide sequence ID" value="NZ_CP073809.1"/>
</dbReference>
<evidence type="ECO:0000313" key="1">
    <source>
        <dbReference type="EMBL" id="KAA1039602.1"/>
    </source>
</evidence>
<evidence type="ECO:0000313" key="3">
    <source>
        <dbReference type="Proteomes" id="UP000295735"/>
    </source>
</evidence>
<dbReference type="Proteomes" id="UP000295735">
    <property type="component" value="Unassembled WGS sequence"/>
</dbReference>
<evidence type="ECO:0000313" key="2">
    <source>
        <dbReference type="EMBL" id="UTH13932.1"/>
    </source>
</evidence>
<dbReference type="EMBL" id="CP073809">
    <property type="protein sequence ID" value="UTH13932.1"/>
    <property type="molecule type" value="Genomic_DNA"/>
</dbReference>
<evidence type="ECO:0008006" key="5">
    <source>
        <dbReference type="Google" id="ProtNLM"/>
    </source>
</evidence>
<reference evidence="2" key="2">
    <citation type="submission" date="2021-04" db="EMBL/GenBank/DDBJ databases">
        <title>Complete Genome Sequences of Macrococcus spp. from dog and cattle.</title>
        <authorList>
            <person name="Schwendener S."/>
            <person name="Perreten V."/>
        </authorList>
    </citation>
    <scope>NUCLEOTIDE SEQUENCE</scope>
    <source>
        <strain evidence="2">Epi0143-OL</strain>
    </source>
</reference>
<dbReference type="OrthoDB" id="9843941at2"/>
<name>A0A9Q9F1H3_9STAP</name>
<dbReference type="EMBL" id="SCWC02000003">
    <property type="protein sequence ID" value="KAA1039602.1"/>
    <property type="molecule type" value="Genomic_DNA"/>
</dbReference>
<dbReference type="AlphaFoldDB" id="A0A9Q9F1H3"/>
<reference evidence="1 3" key="1">
    <citation type="submission" date="2019-09" db="EMBL/GenBank/DDBJ databases">
        <authorList>
            <person name="Mazhar S."/>
            <person name="Altermann E."/>
            <person name="Hill C."/>
            <person name="Mcauliffe O."/>
        </authorList>
    </citation>
    <scope>NUCLEOTIDE SEQUENCE [LARGE SCALE GENOMIC DNA]</scope>
    <source>
        <strain evidence="1 3">ATCC 51831</strain>
    </source>
</reference>
<dbReference type="KEGG" id="mequ:KFV11_00735"/>
<organism evidence="2 4">
    <name type="scientific">Macrococcus equipercicus</name>
    <dbReference type="NCBI Taxonomy" id="69967"/>
    <lineage>
        <taxon>Bacteria</taxon>
        <taxon>Bacillati</taxon>
        <taxon>Bacillota</taxon>
        <taxon>Bacilli</taxon>
        <taxon>Bacillales</taxon>
        <taxon>Staphylococcaceae</taxon>
        <taxon>Macrococcus</taxon>
    </lineage>
</organism>
<dbReference type="Proteomes" id="UP001057381">
    <property type="component" value="Chromosome"/>
</dbReference>
<evidence type="ECO:0000313" key="4">
    <source>
        <dbReference type="Proteomes" id="UP001057381"/>
    </source>
</evidence>